<organism evidence="2 3">
    <name type="scientific">Mycena maculata</name>
    <dbReference type="NCBI Taxonomy" id="230809"/>
    <lineage>
        <taxon>Eukaryota</taxon>
        <taxon>Fungi</taxon>
        <taxon>Dikarya</taxon>
        <taxon>Basidiomycota</taxon>
        <taxon>Agaricomycotina</taxon>
        <taxon>Agaricomycetes</taxon>
        <taxon>Agaricomycetidae</taxon>
        <taxon>Agaricales</taxon>
        <taxon>Marasmiineae</taxon>
        <taxon>Mycenaceae</taxon>
        <taxon>Mycena</taxon>
    </lineage>
</organism>
<sequence length="612" mass="68671">MAPSQASPFDDSAIDAARPMRVVVVGLGYSGIIAGIRFLQRVRNIQLTIYEASAGIGGTWFSNKYPGLACDIPSHCYQLTFHEKTDWSSFYATGPVDKYNLHPFIKLEHRLTSAVYSEDTGKWNLTIQRGSDPDRLEQFEDTADVLFTGMGGLSRWKWPDIKGLHSFGGKIIHSAKWETGEGDRDSPWEDTVRSWKEKRVGIIGVGSSAIQIVPALQPKVTHLVNYVRGKTWISSPFLGDRAEKLGMGKLESNCKTSCLFYGGSETDQYADMFTKKDKEEFKDPAFYKKFRRELESELNSIHVVTLKGSAVQEGGRAAFKADMLQRLATKPLIAEHLIPDFAVGCRRLTPGPGYLEALCQDNVEFTPTEIKQVLPNGIERVDGTIDELDVIVCATGFDTSYQLGFPIVGRGGVQLSDKYKPHPKLYVSVAVDGFPNWFQALGPNAAVGSGWVRSFCLEFSFIAHLFRSLLILIERQVEYAVEATLKLQREHLKSMDVKAEAMEDWDVYLEHHFAKTIFSERCRSWYKQGKEEGRVVALWPGSCLHAVRALEHPRWEDYNYEPLDGHTNRFFWAGNGMTVAEETPGADRAWYLSEVDVPPALCPTLSNSIPDL</sequence>
<dbReference type="SUPFAM" id="SSF51905">
    <property type="entry name" value="FAD/NAD(P)-binding domain"/>
    <property type="match status" value="1"/>
</dbReference>
<evidence type="ECO:0000313" key="3">
    <source>
        <dbReference type="Proteomes" id="UP001215280"/>
    </source>
</evidence>
<proteinExistence type="inferred from homology"/>
<dbReference type="Pfam" id="PF13450">
    <property type="entry name" value="NAD_binding_8"/>
    <property type="match status" value="1"/>
</dbReference>
<evidence type="ECO:0000256" key="1">
    <source>
        <dbReference type="ARBA" id="ARBA00010139"/>
    </source>
</evidence>
<protein>
    <submittedName>
        <fullName evidence="2">FAD/NAD-binding domain-containing protein</fullName>
    </submittedName>
</protein>
<comment type="caution">
    <text evidence="2">The sequence shown here is derived from an EMBL/GenBank/DDBJ whole genome shotgun (WGS) entry which is preliminary data.</text>
</comment>
<name>A0AAD7J3C3_9AGAR</name>
<dbReference type="PANTHER" id="PTHR42877:SF7">
    <property type="entry name" value="FLAVIN-BINDING MONOOXYGENASE-RELATED"/>
    <property type="match status" value="1"/>
</dbReference>
<gene>
    <name evidence="2" type="ORF">DFH07DRAFT_903951</name>
</gene>
<comment type="similarity">
    <text evidence="1">Belongs to the FAD-binding monooxygenase family.</text>
</comment>
<dbReference type="EMBL" id="JARJLG010000065">
    <property type="protein sequence ID" value="KAJ7754971.1"/>
    <property type="molecule type" value="Genomic_DNA"/>
</dbReference>
<dbReference type="InterPro" id="IPR036188">
    <property type="entry name" value="FAD/NAD-bd_sf"/>
</dbReference>
<dbReference type="PANTHER" id="PTHR42877">
    <property type="entry name" value="L-ORNITHINE N(5)-MONOOXYGENASE-RELATED"/>
    <property type="match status" value="1"/>
</dbReference>
<reference evidence="2" key="1">
    <citation type="submission" date="2023-03" db="EMBL/GenBank/DDBJ databases">
        <title>Massive genome expansion in bonnet fungi (Mycena s.s.) driven by repeated elements and novel gene families across ecological guilds.</title>
        <authorList>
            <consortium name="Lawrence Berkeley National Laboratory"/>
            <person name="Harder C.B."/>
            <person name="Miyauchi S."/>
            <person name="Viragh M."/>
            <person name="Kuo A."/>
            <person name="Thoen E."/>
            <person name="Andreopoulos B."/>
            <person name="Lu D."/>
            <person name="Skrede I."/>
            <person name="Drula E."/>
            <person name="Henrissat B."/>
            <person name="Morin E."/>
            <person name="Kohler A."/>
            <person name="Barry K."/>
            <person name="LaButti K."/>
            <person name="Morin E."/>
            <person name="Salamov A."/>
            <person name="Lipzen A."/>
            <person name="Mereny Z."/>
            <person name="Hegedus B."/>
            <person name="Baldrian P."/>
            <person name="Stursova M."/>
            <person name="Weitz H."/>
            <person name="Taylor A."/>
            <person name="Grigoriev I.V."/>
            <person name="Nagy L.G."/>
            <person name="Martin F."/>
            <person name="Kauserud H."/>
        </authorList>
    </citation>
    <scope>NUCLEOTIDE SEQUENCE</scope>
    <source>
        <strain evidence="2">CBHHK188m</strain>
    </source>
</reference>
<keyword evidence="3" id="KW-1185">Reference proteome</keyword>
<accession>A0AAD7J3C3</accession>
<dbReference type="AlphaFoldDB" id="A0AAD7J3C3"/>
<dbReference type="InterPro" id="IPR051209">
    <property type="entry name" value="FAD-bind_Monooxygenase_sf"/>
</dbReference>
<dbReference type="Proteomes" id="UP001215280">
    <property type="component" value="Unassembled WGS sequence"/>
</dbReference>
<evidence type="ECO:0000313" key="2">
    <source>
        <dbReference type="EMBL" id="KAJ7754971.1"/>
    </source>
</evidence>
<dbReference type="Gene3D" id="3.50.50.60">
    <property type="entry name" value="FAD/NAD(P)-binding domain"/>
    <property type="match status" value="2"/>
</dbReference>